<dbReference type="SUPFAM" id="SSF52833">
    <property type="entry name" value="Thioredoxin-like"/>
    <property type="match status" value="1"/>
</dbReference>
<dbReference type="Proteomes" id="UP000440694">
    <property type="component" value="Unassembled WGS sequence"/>
</dbReference>
<evidence type="ECO:0000256" key="1">
    <source>
        <dbReference type="ARBA" id="ARBA00009630"/>
    </source>
</evidence>
<evidence type="ECO:0000256" key="2">
    <source>
        <dbReference type="ARBA" id="ARBA00022714"/>
    </source>
</evidence>
<dbReference type="Gene3D" id="3.40.30.10">
    <property type="entry name" value="Glutaredoxin"/>
    <property type="match status" value="1"/>
</dbReference>
<feature type="domain" description="Glutaredoxin" evidence="9">
    <location>
        <begin position="21"/>
        <end position="85"/>
    </location>
</feature>
<comment type="caution">
    <text evidence="10">The sequence shown here is derived from an EMBL/GenBank/DDBJ whole genome shotgun (WGS) entry which is preliminary data.</text>
</comment>
<dbReference type="InterPro" id="IPR014434">
    <property type="entry name" value="Monothiol_GRX"/>
</dbReference>
<keyword evidence="2 8" id="KW-0001">2Fe-2S</keyword>
<dbReference type="InterPro" id="IPR033658">
    <property type="entry name" value="GRX_PICOT-like"/>
</dbReference>
<name>A0A6I3KEN2_9HYPH</name>
<dbReference type="GO" id="GO:0051537">
    <property type="term" value="F:2 iron, 2 sulfur cluster binding"/>
    <property type="evidence" value="ECO:0007669"/>
    <property type="project" value="UniProtKB-KW"/>
</dbReference>
<dbReference type="InterPro" id="IPR004480">
    <property type="entry name" value="Monothiol_GRX-rel"/>
</dbReference>
<dbReference type="GO" id="GO:0046872">
    <property type="term" value="F:metal ion binding"/>
    <property type="evidence" value="ECO:0007669"/>
    <property type="project" value="UniProtKB-KW"/>
</dbReference>
<evidence type="ECO:0000313" key="11">
    <source>
        <dbReference type="Proteomes" id="UP000440694"/>
    </source>
</evidence>
<dbReference type="FunFam" id="3.40.30.10:FF:000005">
    <property type="entry name" value="Glutaredoxin 5"/>
    <property type="match status" value="1"/>
</dbReference>
<evidence type="ECO:0000259" key="9">
    <source>
        <dbReference type="Pfam" id="PF00462"/>
    </source>
</evidence>
<keyword evidence="5 8" id="KW-0411">Iron-sulfur</keyword>
<evidence type="ECO:0000256" key="3">
    <source>
        <dbReference type="ARBA" id="ARBA00022723"/>
    </source>
</evidence>
<protein>
    <recommendedName>
        <fullName evidence="7">Glutaredoxin</fullName>
    </recommendedName>
</protein>
<evidence type="ECO:0000256" key="8">
    <source>
        <dbReference type="PIRSR" id="PIRSR005894-2"/>
    </source>
</evidence>
<dbReference type="InterPro" id="IPR002109">
    <property type="entry name" value="Glutaredoxin"/>
</dbReference>
<dbReference type="NCBIfam" id="TIGR00365">
    <property type="entry name" value="Grx4 family monothiol glutaredoxin"/>
    <property type="match status" value="1"/>
</dbReference>
<evidence type="ECO:0000313" key="10">
    <source>
        <dbReference type="EMBL" id="MTD93304.1"/>
    </source>
</evidence>
<keyword evidence="3 8" id="KW-0479">Metal-binding</keyword>
<evidence type="ECO:0000256" key="5">
    <source>
        <dbReference type="ARBA" id="ARBA00023014"/>
    </source>
</evidence>
<dbReference type="InterPro" id="IPR036249">
    <property type="entry name" value="Thioredoxin-like_sf"/>
</dbReference>
<dbReference type="PIRSF" id="PIRSF005894">
    <property type="entry name" value="Monothiol_GRX"/>
    <property type="match status" value="1"/>
</dbReference>
<feature type="binding site" evidence="8">
    <location>
        <position position="34"/>
    </location>
    <ligand>
        <name>[2Fe-2S] cluster</name>
        <dbReference type="ChEBI" id="CHEBI:190135"/>
        <note>ligand shared between dimeric partners</note>
    </ligand>
</feature>
<evidence type="ECO:0000256" key="4">
    <source>
        <dbReference type="ARBA" id="ARBA00023004"/>
    </source>
</evidence>
<dbReference type="PROSITE" id="PS51354">
    <property type="entry name" value="GLUTAREDOXIN_2"/>
    <property type="match status" value="1"/>
</dbReference>
<dbReference type="RefSeq" id="WP_154737857.1">
    <property type="nucleotide sequence ID" value="NZ_WMBQ01000001.1"/>
</dbReference>
<sequence length="118" mass="13228">MSDPQQDVQDWIRKTIASNDVVLFMKGNKNMPQCGFSAQVDHILRALGIDYKDINVLQDMGVREGIKAFSNWPTIPQLYVKGEFVGGCDIVREMLEAGELTAMFDEKGVAYDKTQLLA</sequence>
<dbReference type="EMBL" id="WMBQ01000001">
    <property type="protein sequence ID" value="MTD93304.1"/>
    <property type="molecule type" value="Genomic_DNA"/>
</dbReference>
<dbReference type="GO" id="GO:0015036">
    <property type="term" value="F:disulfide oxidoreductase activity"/>
    <property type="evidence" value="ECO:0007669"/>
    <property type="project" value="InterPro"/>
</dbReference>
<comment type="similarity">
    <text evidence="1 7">Belongs to the glutaredoxin family. Monothiol subfamily.</text>
</comment>
<dbReference type="PANTHER" id="PTHR10293">
    <property type="entry name" value="GLUTAREDOXIN FAMILY MEMBER"/>
    <property type="match status" value="1"/>
</dbReference>
<evidence type="ECO:0000256" key="7">
    <source>
        <dbReference type="PIRNR" id="PIRNR005894"/>
    </source>
</evidence>
<keyword evidence="4 8" id="KW-0408">Iron</keyword>
<dbReference type="CDD" id="cd03028">
    <property type="entry name" value="GRX_PICOT_like"/>
    <property type="match status" value="1"/>
</dbReference>
<dbReference type="Pfam" id="PF00462">
    <property type="entry name" value="Glutaredoxin"/>
    <property type="match status" value="1"/>
</dbReference>
<keyword evidence="11" id="KW-1185">Reference proteome</keyword>
<organism evidence="10 11">
    <name type="scientific">Hyphomicrobium album</name>
    <dbReference type="NCBI Taxonomy" id="2665159"/>
    <lineage>
        <taxon>Bacteria</taxon>
        <taxon>Pseudomonadati</taxon>
        <taxon>Pseudomonadota</taxon>
        <taxon>Alphaproteobacteria</taxon>
        <taxon>Hyphomicrobiales</taxon>
        <taxon>Hyphomicrobiaceae</taxon>
        <taxon>Hyphomicrobium</taxon>
    </lineage>
</organism>
<gene>
    <name evidence="10" type="primary">grxD</name>
    <name evidence="10" type="ORF">GIW81_03020</name>
</gene>
<keyword evidence="6" id="KW-0676">Redox-active center</keyword>
<dbReference type="AlphaFoldDB" id="A0A6I3KEN2"/>
<accession>A0A6I3KEN2</accession>
<reference evidence="10 11" key="1">
    <citation type="submission" date="2019-11" db="EMBL/GenBank/DDBJ databases">
        <title>Identification of a novel strain.</title>
        <authorList>
            <person name="Xu Q."/>
            <person name="Wang G."/>
        </authorList>
    </citation>
    <scope>NUCLEOTIDE SEQUENCE [LARGE SCALE GENOMIC DNA]</scope>
    <source>
        <strain evidence="11">xq</strain>
    </source>
</reference>
<dbReference type="PANTHER" id="PTHR10293:SF72">
    <property type="entry name" value="MONOTHIOL GLUTAREDOXIN-S14, CHLOROPLASTIC"/>
    <property type="match status" value="1"/>
</dbReference>
<proteinExistence type="inferred from homology"/>
<evidence type="ECO:0000256" key="6">
    <source>
        <dbReference type="ARBA" id="ARBA00023284"/>
    </source>
</evidence>